<sequence length="148" mass="16339">MAPSKSTKPITPTQGINQTYDQDNQSGHSIDAIMDTSSSSSESDEKVLTDTTSEEDPQSDDSSSSDSDDSSDSESETGHKKKFKLTPEIALQMLQSRYKKYYDTKKTPTFNGSSNQKVITQFINDFKSHCKQLGVKSGSCVFQEIKMA</sequence>
<reference evidence="1" key="1">
    <citation type="submission" date="2023-04" db="EMBL/GenBank/DDBJ databases">
        <title>Candida boidinii NBRC 1967.</title>
        <authorList>
            <person name="Ichikawa N."/>
            <person name="Sato H."/>
            <person name="Tonouchi N."/>
        </authorList>
    </citation>
    <scope>NUCLEOTIDE SEQUENCE</scope>
    <source>
        <strain evidence="1">NBRC 1967</strain>
    </source>
</reference>
<comment type="caution">
    <text evidence="1">The sequence shown here is derived from an EMBL/GenBank/DDBJ whole genome shotgun (WGS) entry which is preliminary data.</text>
</comment>
<name>A0ACB5U0P3_CANBO</name>
<evidence type="ECO:0000313" key="1">
    <source>
        <dbReference type="EMBL" id="GME98621.1"/>
    </source>
</evidence>
<accession>A0ACB5U0P3</accession>
<organism evidence="1 2">
    <name type="scientific">Candida boidinii</name>
    <name type="common">Yeast</name>
    <dbReference type="NCBI Taxonomy" id="5477"/>
    <lineage>
        <taxon>Eukaryota</taxon>
        <taxon>Fungi</taxon>
        <taxon>Dikarya</taxon>
        <taxon>Ascomycota</taxon>
        <taxon>Saccharomycotina</taxon>
        <taxon>Pichiomycetes</taxon>
        <taxon>Pichiales</taxon>
        <taxon>Pichiaceae</taxon>
        <taxon>Ogataea</taxon>
        <taxon>Ogataea/Candida clade</taxon>
    </lineage>
</organism>
<gene>
    <name evidence="1" type="ORF">Cboi01_000500700</name>
</gene>
<dbReference type="EMBL" id="BSXV01003576">
    <property type="protein sequence ID" value="GME98621.1"/>
    <property type="molecule type" value="Genomic_DNA"/>
</dbReference>
<evidence type="ECO:0000313" key="2">
    <source>
        <dbReference type="Proteomes" id="UP001165101"/>
    </source>
</evidence>
<dbReference type="Proteomes" id="UP001165101">
    <property type="component" value="Unassembled WGS sequence"/>
</dbReference>
<proteinExistence type="predicted"/>
<keyword evidence="2" id="KW-1185">Reference proteome</keyword>
<protein>
    <submittedName>
        <fullName evidence="1">Unnamed protein product</fullName>
    </submittedName>
</protein>